<accession>A0A9X3ATE2</accession>
<dbReference type="SUPFAM" id="SSF49785">
    <property type="entry name" value="Galactose-binding domain-like"/>
    <property type="match status" value="2"/>
</dbReference>
<keyword evidence="2 3" id="KW-0659">Purine metabolism</keyword>
<dbReference type="Proteomes" id="UP001147830">
    <property type="component" value="Unassembled WGS sequence"/>
</dbReference>
<dbReference type="PANTHER" id="PTHR12045:SF3">
    <property type="entry name" value="INACTIVE ALLANTOICASE-RELATED"/>
    <property type="match status" value="1"/>
</dbReference>
<evidence type="ECO:0000259" key="4">
    <source>
        <dbReference type="Pfam" id="PF03561"/>
    </source>
</evidence>
<dbReference type="HAMAP" id="MF_00813">
    <property type="entry name" value="Allantoicase"/>
    <property type="match status" value="1"/>
</dbReference>
<dbReference type="GO" id="GO:0004037">
    <property type="term" value="F:allantoicase activity"/>
    <property type="evidence" value="ECO:0007669"/>
    <property type="project" value="UniProtKB-UniRule"/>
</dbReference>
<evidence type="ECO:0000256" key="3">
    <source>
        <dbReference type="HAMAP-Rule" id="MF_00813"/>
    </source>
</evidence>
<dbReference type="NCBIfam" id="TIGR02961">
    <property type="entry name" value="allantoicase"/>
    <property type="match status" value="1"/>
</dbReference>
<gene>
    <name evidence="3 5" type="primary">alc</name>
    <name evidence="5" type="ORF">NYR02_19005</name>
</gene>
<reference evidence="5" key="1">
    <citation type="journal article" date="2022" name="Front. Microbiol.">
        <title>Genome-based taxonomic rearrangement of Oceanobacter-related bacteria including the description of Thalassolituus hydrocarbonoclasticus sp. nov. and Thalassolituus pacificus sp. nov. and emended description of the genus Thalassolituus.</title>
        <authorList>
            <person name="Dong C."/>
            <person name="Wei L."/>
            <person name="Wang J."/>
            <person name="Lai Q."/>
            <person name="Huang Z."/>
            <person name="Shao Z."/>
        </authorList>
    </citation>
    <scope>NUCLEOTIDE SEQUENCE</scope>
    <source>
        <strain evidence="5">59MF3M-4</strain>
    </source>
</reference>
<dbReference type="PANTHER" id="PTHR12045">
    <property type="entry name" value="ALLANTOICASE"/>
    <property type="match status" value="1"/>
</dbReference>
<keyword evidence="3 5" id="KW-0378">Hydrolase</keyword>
<evidence type="ECO:0000313" key="6">
    <source>
        <dbReference type="Proteomes" id="UP001147830"/>
    </source>
</evidence>
<dbReference type="InterPro" id="IPR008979">
    <property type="entry name" value="Galactose-bd-like_sf"/>
</dbReference>
<name>A0A9X3ATE2_9GAMM</name>
<comment type="catalytic activity">
    <reaction evidence="3">
        <text>allantoate + H2O = (S)-ureidoglycolate + urea</text>
        <dbReference type="Rhea" id="RHEA:11016"/>
        <dbReference type="ChEBI" id="CHEBI:15377"/>
        <dbReference type="ChEBI" id="CHEBI:16199"/>
        <dbReference type="ChEBI" id="CHEBI:17536"/>
        <dbReference type="ChEBI" id="CHEBI:57296"/>
        <dbReference type="EC" id="3.5.3.4"/>
    </reaction>
</comment>
<dbReference type="RefSeq" id="WP_260977943.1">
    <property type="nucleotide sequence ID" value="NZ_JAOANI010000032.1"/>
</dbReference>
<dbReference type="InterPro" id="IPR015908">
    <property type="entry name" value="Allantoicase_dom"/>
</dbReference>
<evidence type="ECO:0000256" key="1">
    <source>
        <dbReference type="ARBA" id="ARBA00009242"/>
    </source>
</evidence>
<comment type="similarity">
    <text evidence="1 3">Belongs to the allantoicase family.</text>
</comment>
<dbReference type="InterPro" id="IPR005164">
    <property type="entry name" value="Allantoicase"/>
</dbReference>
<dbReference type="PIRSF" id="PIRSF016516">
    <property type="entry name" value="Allantoicase"/>
    <property type="match status" value="1"/>
</dbReference>
<sequence length="331" mass="37167">MKNEVHPYSEWIDLANRRLGGQVLSCSDDFFAEMENLIKPEAPVFIDGKYTDRGKWMDGWESRRKRVAGYDWAILKLGNQGRIKGFNVCTTHFAGNAPQQVSIEACNSKTAPDNSTEWTMIVPQQDVNPDSNNFIDCDSTGVWTHLRINSFPDGGIARLRVYGEAVMDSNWFLPGEPVDLAFVKNGARPVSCSDMFFSSMSNLIMPDRGVNMGDGWETKRRRGGRECDWIIIKLAATGSIKKVVVDTAHFKGNYPDGFSLLGITMPEGEHPQETSEWVPVIERQKLTADAEHFYKDEVISGEQTFTHIKLNMYPDGGISRLRVLGFISNGE</sequence>
<comment type="caution">
    <text evidence="5">The sequence shown here is derived from an EMBL/GenBank/DDBJ whole genome shotgun (WGS) entry which is preliminary data.</text>
</comment>
<feature type="domain" description="Allantoicase" evidence="4">
    <location>
        <begin position="20"/>
        <end position="165"/>
    </location>
</feature>
<dbReference type="Pfam" id="PF03561">
    <property type="entry name" value="Allantoicase"/>
    <property type="match status" value="2"/>
</dbReference>
<evidence type="ECO:0000313" key="5">
    <source>
        <dbReference type="EMBL" id="MCT7361114.1"/>
    </source>
</evidence>
<dbReference type="EC" id="3.5.3.4" evidence="3"/>
<dbReference type="AlphaFoldDB" id="A0A9X3ATE2"/>
<evidence type="ECO:0000256" key="2">
    <source>
        <dbReference type="ARBA" id="ARBA00022631"/>
    </source>
</evidence>
<dbReference type="EMBL" id="JAOANI010000032">
    <property type="protein sequence ID" value="MCT7361114.1"/>
    <property type="molecule type" value="Genomic_DNA"/>
</dbReference>
<proteinExistence type="inferred from homology"/>
<feature type="domain" description="Allantoicase" evidence="4">
    <location>
        <begin position="186"/>
        <end position="326"/>
    </location>
</feature>
<keyword evidence="6" id="KW-1185">Reference proteome</keyword>
<protein>
    <recommendedName>
        <fullName evidence="3">Probable allantoicase</fullName>
        <ecNumber evidence="3">3.5.3.4</ecNumber>
    </recommendedName>
    <alternativeName>
        <fullName evidence="3">Allantoate amidinohydrolase</fullName>
    </alternativeName>
</protein>
<dbReference type="GO" id="GO:0000256">
    <property type="term" value="P:allantoin catabolic process"/>
    <property type="evidence" value="ECO:0007669"/>
    <property type="project" value="UniProtKB-UniRule"/>
</dbReference>
<dbReference type="GO" id="GO:0006144">
    <property type="term" value="P:purine nucleobase metabolic process"/>
    <property type="evidence" value="ECO:0007669"/>
    <property type="project" value="UniProtKB-KW"/>
</dbReference>
<comment type="pathway">
    <text evidence="3">Nitrogen metabolism; (S)-allantoin degradation; (S)-ureidoglycolate from allantoate (aminidohydrolase route): step 1/1.</text>
</comment>
<organism evidence="5 6">
    <name type="scientific">Thalassolituus pacificus</name>
    <dbReference type="NCBI Taxonomy" id="2975440"/>
    <lineage>
        <taxon>Bacteria</taxon>
        <taxon>Pseudomonadati</taxon>
        <taxon>Pseudomonadota</taxon>
        <taxon>Gammaproteobacteria</taxon>
        <taxon>Oceanospirillales</taxon>
        <taxon>Oceanospirillaceae</taxon>
        <taxon>Thalassolituus</taxon>
    </lineage>
</organism>
<reference evidence="5" key="2">
    <citation type="submission" date="2022-08" db="EMBL/GenBank/DDBJ databases">
        <authorList>
            <person name="Dong C."/>
        </authorList>
    </citation>
    <scope>NUCLEOTIDE SEQUENCE</scope>
    <source>
        <strain evidence="5">59MF3M-4</strain>
    </source>
</reference>
<dbReference type="Gene3D" id="2.60.120.260">
    <property type="entry name" value="Galactose-binding domain-like"/>
    <property type="match status" value="2"/>
</dbReference>